<keyword evidence="2" id="KW-1185">Reference proteome</keyword>
<evidence type="ECO:0000313" key="2">
    <source>
        <dbReference type="Proteomes" id="UP001632037"/>
    </source>
</evidence>
<sequence>TRREIEEILYSGESNTIDEVDAMRGEDKDQRYFNFQKKRVAESQIHSETKLPAVAIWEHDSSTDTMTDEKRAKAAVQMMISGYSKKFKGSYITVIPVLKDGTELKDAEVFIDMKGLLNIKNHTGKPLPAKLRDMSWLLTLERLMDVIETKGITIEFKPEETNSLTVDPTRFQTTTGFWLKGKSTGDHSDIHLPTEPMAASDAKTIIFDYFHAAHREGHVFPFHLIPVKLDGTKDKTGRYFYWFKNDKKGIDELRMMTQLGDISSPKNSKDFFKKIDWVKTLEKLSDSMEELEKTKSLESVPKADKKQIDNALTLFAYVLKNRDHKLMDVSTDVELKGRGKLKGRGLRGAGVAPLDGVIRRGRTYNLNEIQGLATPSAYTYKQLGSKYI</sequence>
<name>A0ABD3FZJ9_9STRA</name>
<feature type="non-terminal residue" evidence="1">
    <location>
        <position position="1"/>
    </location>
</feature>
<accession>A0ABD3FZJ9</accession>
<proteinExistence type="predicted"/>
<comment type="caution">
    <text evidence="1">The sequence shown here is derived from an EMBL/GenBank/DDBJ whole genome shotgun (WGS) entry which is preliminary data.</text>
</comment>
<organism evidence="1 2">
    <name type="scientific">Phytophthora oleae</name>
    <dbReference type="NCBI Taxonomy" id="2107226"/>
    <lineage>
        <taxon>Eukaryota</taxon>
        <taxon>Sar</taxon>
        <taxon>Stramenopiles</taxon>
        <taxon>Oomycota</taxon>
        <taxon>Peronosporomycetes</taxon>
        <taxon>Peronosporales</taxon>
        <taxon>Peronosporaceae</taxon>
        <taxon>Phytophthora</taxon>
    </lineage>
</organism>
<evidence type="ECO:0008006" key="3">
    <source>
        <dbReference type="Google" id="ProtNLM"/>
    </source>
</evidence>
<gene>
    <name evidence="1" type="ORF">V7S43_002885</name>
</gene>
<reference evidence="1 2" key="1">
    <citation type="submission" date="2024-09" db="EMBL/GenBank/DDBJ databases">
        <title>Genome sequencing and assembly of Phytophthora oleae, isolate VK10A, causative agent of rot of olive drupes.</title>
        <authorList>
            <person name="Conti Taguali S."/>
            <person name="Riolo M."/>
            <person name="La Spada F."/>
            <person name="Cacciola S.O."/>
            <person name="Dionisio G."/>
        </authorList>
    </citation>
    <scope>NUCLEOTIDE SEQUENCE [LARGE SCALE GENOMIC DNA]</scope>
    <source>
        <strain evidence="1 2">VK10A</strain>
    </source>
</reference>
<evidence type="ECO:0000313" key="1">
    <source>
        <dbReference type="EMBL" id="KAL3672223.1"/>
    </source>
</evidence>
<dbReference type="AlphaFoldDB" id="A0ABD3FZJ9"/>
<dbReference type="Proteomes" id="UP001632037">
    <property type="component" value="Unassembled WGS sequence"/>
</dbReference>
<dbReference type="EMBL" id="JBIMZQ010000004">
    <property type="protein sequence ID" value="KAL3672223.1"/>
    <property type="molecule type" value="Genomic_DNA"/>
</dbReference>
<protein>
    <recommendedName>
        <fullName evidence="3">RxLR effector protein</fullName>
    </recommendedName>
</protein>